<evidence type="ECO:0000256" key="4">
    <source>
        <dbReference type="PIRSR" id="PIRSR602401-1"/>
    </source>
</evidence>
<keyword evidence="2 4" id="KW-0479">Metal-binding</keyword>
<dbReference type="PRINTS" id="PR00385">
    <property type="entry name" value="P450"/>
</dbReference>
<dbReference type="GO" id="GO:0016705">
    <property type="term" value="F:oxidoreductase activity, acting on paired donors, with incorporation or reduction of molecular oxygen"/>
    <property type="evidence" value="ECO:0007669"/>
    <property type="project" value="InterPro"/>
</dbReference>
<evidence type="ECO:0000313" key="8">
    <source>
        <dbReference type="EMBL" id="PSN62844.1"/>
    </source>
</evidence>
<dbReference type="PROSITE" id="PS00086">
    <property type="entry name" value="CYTOCHROME_P450"/>
    <property type="match status" value="1"/>
</dbReference>
<dbReference type="Pfam" id="PF00067">
    <property type="entry name" value="p450"/>
    <property type="match status" value="1"/>
</dbReference>
<dbReference type="InterPro" id="IPR050121">
    <property type="entry name" value="Cytochrome_P450_monoxygenase"/>
</dbReference>
<evidence type="ECO:0000256" key="3">
    <source>
        <dbReference type="ARBA" id="ARBA00023004"/>
    </source>
</evidence>
<organism evidence="8 9">
    <name type="scientific">Corynespora cassiicola Philippines</name>
    <dbReference type="NCBI Taxonomy" id="1448308"/>
    <lineage>
        <taxon>Eukaryota</taxon>
        <taxon>Fungi</taxon>
        <taxon>Dikarya</taxon>
        <taxon>Ascomycota</taxon>
        <taxon>Pezizomycotina</taxon>
        <taxon>Dothideomycetes</taxon>
        <taxon>Pleosporomycetidae</taxon>
        <taxon>Pleosporales</taxon>
        <taxon>Corynesporascaceae</taxon>
        <taxon>Corynespora</taxon>
    </lineage>
</organism>
<dbReference type="EMBL" id="KZ678141">
    <property type="protein sequence ID" value="PSN62844.1"/>
    <property type="molecule type" value="Genomic_DNA"/>
</dbReference>
<name>A0A2T2NBQ0_CORCC</name>
<dbReference type="PRINTS" id="PR00463">
    <property type="entry name" value="EP450I"/>
</dbReference>
<dbReference type="AlphaFoldDB" id="A0A2T2NBQ0"/>
<proteinExistence type="inferred from homology"/>
<gene>
    <name evidence="8" type="ORF">BS50DRAFT_638440</name>
</gene>
<dbReference type="PANTHER" id="PTHR24305">
    <property type="entry name" value="CYTOCHROME P450"/>
    <property type="match status" value="1"/>
</dbReference>
<dbReference type="Proteomes" id="UP000240883">
    <property type="component" value="Unassembled WGS sequence"/>
</dbReference>
<dbReference type="Gene3D" id="1.10.630.10">
    <property type="entry name" value="Cytochrome P450"/>
    <property type="match status" value="1"/>
</dbReference>
<keyword evidence="3 4" id="KW-0408">Iron</keyword>
<keyword evidence="7" id="KW-0472">Membrane</keyword>
<sequence>MHAIYLVYAVVALLATRTLYTLLRALFSPLRHIPGPFLARFTKAWYFYSIYNGRHEHDLIALHRKHAKPGEFYAPVIRIAPNMYSIKTPEKSVYSVSSKMPKNSWYEGWKHPSPDRWTLFTDRNIKRHAESRRLYSGIYAMSALVSYEKYVDDCTSVFRDRLREAADSGEAVNMGQWFQYYAFDVIGAITYGKRFGFLDRCKDLGNTIRALDGAMIYSTLVGVYSWAHPTLYAILEWFPASGAAGRTYLMRFAGNILAQRKAERAAREREGKPAREEKGEGDPEDFVDKMMDMQGDPKKGVTDYHVLALSLSNIFAGSDTTAVSLSAVLYHLLRTPAAMDKLRQEVDRFAEASGGEERVPFKASQEMKYLQACIKEALRLHPATGLPLWRVVNGDGAELCGQYFKAGTEVGTNTWIAHYNEEIWGPDAKVYKPERWTDAAEEGGERLKTMEASYLPFGLGSRTCLGRHISHLEMCKLLPYIIRSFDFELEHPERSWSTHNLWFVKPTDFRVHVRVRAGTV</sequence>
<dbReference type="SUPFAM" id="SSF48264">
    <property type="entry name" value="Cytochrome P450"/>
    <property type="match status" value="1"/>
</dbReference>
<dbReference type="CDD" id="cd11060">
    <property type="entry name" value="CYP57A1-like"/>
    <property type="match status" value="1"/>
</dbReference>
<dbReference type="InterPro" id="IPR036396">
    <property type="entry name" value="Cyt_P450_sf"/>
</dbReference>
<dbReference type="STRING" id="1448308.A0A2T2NBQ0"/>
<evidence type="ECO:0000313" key="9">
    <source>
        <dbReference type="Proteomes" id="UP000240883"/>
    </source>
</evidence>
<dbReference type="OrthoDB" id="3934656at2759"/>
<dbReference type="GO" id="GO:0004497">
    <property type="term" value="F:monooxygenase activity"/>
    <property type="evidence" value="ECO:0007669"/>
    <property type="project" value="UniProtKB-KW"/>
</dbReference>
<keyword evidence="9" id="KW-1185">Reference proteome</keyword>
<protein>
    <submittedName>
        <fullName evidence="8">Cytochrome P450</fullName>
    </submittedName>
</protein>
<feature type="region of interest" description="Disordered" evidence="6">
    <location>
        <begin position="263"/>
        <end position="286"/>
    </location>
</feature>
<feature type="transmembrane region" description="Helical" evidence="7">
    <location>
        <begin position="6"/>
        <end position="27"/>
    </location>
</feature>
<dbReference type="InterPro" id="IPR017972">
    <property type="entry name" value="Cyt_P450_CS"/>
</dbReference>
<keyword evidence="4 5" id="KW-0349">Heme</keyword>
<feature type="binding site" description="axial binding residue" evidence="4">
    <location>
        <position position="464"/>
    </location>
    <ligand>
        <name>heme</name>
        <dbReference type="ChEBI" id="CHEBI:30413"/>
    </ligand>
    <ligandPart>
        <name>Fe</name>
        <dbReference type="ChEBI" id="CHEBI:18248"/>
    </ligandPart>
</feature>
<reference evidence="8 9" key="1">
    <citation type="journal article" date="2018" name="Front. Microbiol.">
        <title>Genome-Wide Analysis of Corynespora cassiicola Leaf Fall Disease Putative Effectors.</title>
        <authorList>
            <person name="Lopez D."/>
            <person name="Ribeiro S."/>
            <person name="Label P."/>
            <person name="Fumanal B."/>
            <person name="Venisse J.S."/>
            <person name="Kohler A."/>
            <person name="de Oliveira R.R."/>
            <person name="Labutti K."/>
            <person name="Lipzen A."/>
            <person name="Lail K."/>
            <person name="Bauer D."/>
            <person name="Ohm R.A."/>
            <person name="Barry K.W."/>
            <person name="Spatafora J."/>
            <person name="Grigoriev I.V."/>
            <person name="Martin F.M."/>
            <person name="Pujade-Renaud V."/>
        </authorList>
    </citation>
    <scope>NUCLEOTIDE SEQUENCE [LARGE SCALE GENOMIC DNA]</scope>
    <source>
        <strain evidence="8 9">Philippines</strain>
    </source>
</reference>
<dbReference type="InterPro" id="IPR002401">
    <property type="entry name" value="Cyt_P450_E_grp-I"/>
</dbReference>
<evidence type="ECO:0000256" key="5">
    <source>
        <dbReference type="RuleBase" id="RU000461"/>
    </source>
</evidence>
<dbReference type="GO" id="GO:0020037">
    <property type="term" value="F:heme binding"/>
    <property type="evidence" value="ECO:0007669"/>
    <property type="project" value="InterPro"/>
</dbReference>
<dbReference type="FunFam" id="1.10.630.10:FF:000050">
    <property type="entry name" value="Cytochrome P450 monooxygenase"/>
    <property type="match status" value="1"/>
</dbReference>
<keyword evidence="7" id="KW-0812">Transmembrane</keyword>
<evidence type="ECO:0000256" key="7">
    <source>
        <dbReference type="SAM" id="Phobius"/>
    </source>
</evidence>
<keyword evidence="7" id="KW-1133">Transmembrane helix</keyword>
<evidence type="ECO:0000256" key="1">
    <source>
        <dbReference type="ARBA" id="ARBA00001971"/>
    </source>
</evidence>
<accession>A0A2T2NBQ0</accession>
<comment type="similarity">
    <text evidence="5">Belongs to the cytochrome P450 family.</text>
</comment>
<keyword evidence="5" id="KW-0503">Monooxygenase</keyword>
<keyword evidence="5" id="KW-0560">Oxidoreductase</keyword>
<evidence type="ECO:0000256" key="2">
    <source>
        <dbReference type="ARBA" id="ARBA00022723"/>
    </source>
</evidence>
<dbReference type="PANTHER" id="PTHR24305:SF188">
    <property type="entry name" value="P450, PUTATIVE (EUROFUNG)-RELATED"/>
    <property type="match status" value="1"/>
</dbReference>
<comment type="cofactor">
    <cofactor evidence="1 4">
        <name>heme</name>
        <dbReference type="ChEBI" id="CHEBI:30413"/>
    </cofactor>
</comment>
<dbReference type="GO" id="GO:0005506">
    <property type="term" value="F:iron ion binding"/>
    <property type="evidence" value="ECO:0007669"/>
    <property type="project" value="InterPro"/>
</dbReference>
<evidence type="ECO:0000256" key="6">
    <source>
        <dbReference type="SAM" id="MobiDB-lite"/>
    </source>
</evidence>
<dbReference type="InterPro" id="IPR001128">
    <property type="entry name" value="Cyt_P450"/>
</dbReference>